<accession>A0AA46H0V4</accession>
<dbReference type="EMBL" id="UFYA01000001">
    <property type="protein sequence ID" value="STD11391.1"/>
    <property type="molecule type" value="Genomic_DNA"/>
</dbReference>
<name>A0AA46H0V4_9MICO</name>
<organism evidence="2 3">
    <name type="scientific">Dermatophilus congolensis</name>
    <dbReference type="NCBI Taxonomy" id="1863"/>
    <lineage>
        <taxon>Bacteria</taxon>
        <taxon>Bacillati</taxon>
        <taxon>Actinomycetota</taxon>
        <taxon>Actinomycetes</taxon>
        <taxon>Micrococcales</taxon>
        <taxon>Dermatophilaceae</taxon>
        <taxon>Dermatophilus</taxon>
    </lineage>
</organism>
<dbReference type="Proteomes" id="UP000254118">
    <property type="component" value="Unassembled WGS sequence"/>
</dbReference>
<proteinExistence type="predicted"/>
<gene>
    <name evidence="2" type="ORF">NCTC7915_01578</name>
</gene>
<dbReference type="AlphaFoldDB" id="A0AA46H0V4"/>
<sequence length="61" mass="6889">MENSAPPCRVVSDQLLLLVDEVDDAAEGLAELEEEELELLVELLEELLDEVFAEVERESFL</sequence>
<comment type="caution">
    <text evidence="2">The sequence shown here is derived from an EMBL/GenBank/DDBJ whole genome shotgun (WGS) entry which is preliminary data.</text>
</comment>
<feature type="coiled-coil region" evidence="1">
    <location>
        <begin position="15"/>
        <end position="54"/>
    </location>
</feature>
<dbReference type="RefSeq" id="WP_306747321.1">
    <property type="nucleotide sequence ID" value="NZ_UFYA01000001.1"/>
</dbReference>
<protein>
    <submittedName>
        <fullName evidence="2">Uncharacterized protein</fullName>
    </submittedName>
</protein>
<keyword evidence="1" id="KW-0175">Coiled coil</keyword>
<evidence type="ECO:0000313" key="2">
    <source>
        <dbReference type="EMBL" id="STD11391.1"/>
    </source>
</evidence>
<evidence type="ECO:0000313" key="3">
    <source>
        <dbReference type="Proteomes" id="UP000254118"/>
    </source>
</evidence>
<evidence type="ECO:0000256" key="1">
    <source>
        <dbReference type="SAM" id="Coils"/>
    </source>
</evidence>
<reference evidence="2 3" key="1">
    <citation type="submission" date="2018-06" db="EMBL/GenBank/DDBJ databases">
        <authorList>
            <consortium name="Pathogen Informatics"/>
            <person name="Doyle S."/>
        </authorList>
    </citation>
    <scope>NUCLEOTIDE SEQUENCE [LARGE SCALE GENOMIC DNA]</scope>
    <source>
        <strain evidence="2 3">NCTC7915</strain>
    </source>
</reference>